<comment type="subcellular location">
    <subcellularLocation>
        <location evidence="1">Membrane</location>
        <topology evidence="1">Multi-pass membrane protein</topology>
    </subcellularLocation>
</comment>
<reference evidence="12" key="1">
    <citation type="submission" date="2013-04" db="EMBL/GenBank/DDBJ databases">
        <authorList>
            <person name="Qu J."/>
            <person name="Murali S.C."/>
            <person name="Bandaranaike D."/>
            <person name="Bellair M."/>
            <person name="Blankenburg K."/>
            <person name="Chao H."/>
            <person name="Dinh H."/>
            <person name="Doddapaneni H."/>
            <person name="Downs B."/>
            <person name="Dugan-Rocha S."/>
            <person name="Elkadiri S."/>
            <person name="Gnanaolivu R.D."/>
            <person name="Hernandez B."/>
            <person name="Javaid M."/>
            <person name="Jayaseelan J.C."/>
            <person name="Lee S."/>
            <person name="Li M."/>
            <person name="Ming W."/>
            <person name="Munidasa M."/>
            <person name="Muniz J."/>
            <person name="Nguyen L."/>
            <person name="Ongeri F."/>
            <person name="Osuji N."/>
            <person name="Pu L.-L."/>
            <person name="Puazo M."/>
            <person name="Qu C."/>
            <person name="Quiroz J."/>
            <person name="Raj R."/>
            <person name="Weissenberger G."/>
            <person name="Xin Y."/>
            <person name="Zou X."/>
            <person name="Han Y."/>
            <person name="Richards S."/>
            <person name="Worley K."/>
            <person name="Muzny D."/>
            <person name="Gibbs R."/>
        </authorList>
    </citation>
    <scope>NUCLEOTIDE SEQUENCE</scope>
    <source>
        <strain evidence="12">Sampled in the wild</strain>
    </source>
</reference>
<feature type="transmembrane region" description="Helical" evidence="11">
    <location>
        <begin position="276"/>
        <end position="296"/>
    </location>
</feature>
<dbReference type="OrthoDB" id="6082634at2759"/>
<keyword evidence="9" id="KW-0807">Transducer</keyword>
<feature type="transmembrane region" description="Helical" evidence="11">
    <location>
        <begin position="325"/>
        <end position="351"/>
    </location>
</feature>
<keyword evidence="8" id="KW-0675">Receptor</keyword>
<evidence type="ECO:0008006" key="14">
    <source>
        <dbReference type="Google" id="ProtNLM"/>
    </source>
</evidence>
<dbReference type="GO" id="GO:0008528">
    <property type="term" value="F:G protein-coupled peptide receptor activity"/>
    <property type="evidence" value="ECO:0007669"/>
    <property type="project" value="TreeGrafter"/>
</dbReference>
<organism evidence="12 13">
    <name type="scientific">Ladona fulva</name>
    <name type="common">Scarce chaser dragonfly</name>
    <name type="synonym">Libellula fulva</name>
    <dbReference type="NCBI Taxonomy" id="123851"/>
    <lineage>
        <taxon>Eukaryota</taxon>
        <taxon>Metazoa</taxon>
        <taxon>Ecdysozoa</taxon>
        <taxon>Arthropoda</taxon>
        <taxon>Hexapoda</taxon>
        <taxon>Insecta</taxon>
        <taxon>Pterygota</taxon>
        <taxon>Palaeoptera</taxon>
        <taxon>Odonata</taxon>
        <taxon>Epiprocta</taxon>
        <taxon>Anisoptera</taxon>
        <taxon>Libelluloidea</taxon>
        <taxon>Libellulidae</taxon>
        <taxon>Ladona</taxon>
    </lineage>
</organism>
<dbReference type="InterPro" id="IPR023311">
    <property type="entry name" value="Methusela_ecto_dom_2"/>
</dbReference>
<keyword evidence="13" id="KW-1185">Reference proteome</keyword>
<evidence type="ECO:0000313" key="13">
    <source>
        <dbReference type="Proteomes" id="UP000792457"/>
    </source>
</evidence>
<dbReference type="PANTHER" id="PTHR47154:SF2">
    <property type="entry name" value="G-PROTEIN COUPLED RECEPTOR MTH-RELATED"/>
    <property type="match status" value="1"/>
</dbReference>
<dbReference type="GO" id="GO:0005886">
    <property type="term" value="C:plasma membrane"/>
    <property type="evidence" value="ECO:0007669"/>
    <property type="project" value="TreeGrafter"/>
</dbReference>
<comment type="caution">
    <text evidence="12">The sequence shown here is derived from an EMBL/GenBank/DDBJ whole genome shotgun (WGS) entry which is preliminary data.</text>
</comment>
<evidence type="ECO:0000256" key="5">
    <source>
        <dbReference type="ARBA" id="ARBA00022989"/>
    </source>
</evidence>
<feature type="region of interest" description="Disordered" evidence="10">
    <location>
        <begin position="456"/>
        <end position="489"/>
    </location>
</feature>
<evidence type="ECO:0000256" key="11">
    <source>
        <dbReference type="SAM" id="Phobius"/>
    </source>
</evidence>
<name>A0A8K0PB61_LADFU</name>
<dbReference type="PANTHER" id="PTHR47154">
    <property type="entry name" value="G-PROTEIN COUPLED RECEPTOR MTH-RELATED"/>
    <property type="match status" value="1"/>
</dbReference>
<protein>
    <recommendedName>
        <fullName evidence="14">G-protein coupled receptor Mth2</fullName>
    </recommendedName>
</protein>
<dbReference type="InterPro" id="IPR051384">
    <property type="entry name" value="Mth_GPCR"/>
</dbReference>
<feature type="transmembrane region" description="Helical" evidence="11">
    <location>
        <begin position="406"/>
        <end position="427"/>
    </location>
</feature>
<evidence type="ECO:0000256" key="7">
    <source>
        <dbReference type="ARBA" id="ARBA00023136"/>
    </source>
</evidence>
<keyword evidence="3 11" id="KW-0812">Transmembrane</keyword>
<dbReference type="EMBL" id="KZ310088">
    <property type="protein sequence ID" value="KAG8239842.1"/>
    <property type="molecule type" value="Genomic_DNA"/>
</dbReference>
<evidence type="ECO:0000256" key="4">
    <source>
        <dbReference type="ARBA" id="ARBA00022729"/>
    </source>
</evidence>
<evidence type="ECO:0000256" key="8">
    <source>
        <dbReference type="ARBA" id="ARBA00023170"/>
    </source>
</evidence>
<gene>
    <name evidence="12" type="ORF">J437_LFUL011468</name>
</gene>
<evidence type="ECO:0000256" key="6">
    <source>
        <dbReference type="ARBA" id="ARBA00023040"/>
    </source>
</evidence>
<dbReference type="CDD" id="cd15039">
    <property type="entry name" value="7tmB3_Methuselah-like"/>
    <property type="match status" value="1"/>
</dbReference>
<dbReference type="AlphaFoldDB" id="A0A8K0PB61"/>
<dbReference type="SUPFAM" id="SSF63877">
    <property type="entry name" value="Methuselah ectodomain"/>
    <property type="match status" value="1"/>
</dbReference>
<dbReference type="Gene3D" id="2.170.180.11">
    <property type="entry name" value="Methuselah ectodomain, domain 2"/>
    <property type="match status" value="1"/>
</dbReference>
<dbReference type="InterPro" id="IPR000832">
    <property type="entry name" value="GPCR_2_secretin-like"/>
</dbReference>
<comment type="similarity">
    <text evidence="2">Belongs to the G-protein coupled receptor 2 family. Mth subfamily.</text>
</comment>
<evidence type="ECO:0000256" key="9">
    <source>
        <dbReference type="ARBA" id="ARBA00023224"/>
    </source>
</evidence>
<dbReference type="Proteomes" id="UP000792457">
    <property type="component" value="Unassembled WGS sequence"/>
</dbReference>
<evidence type="ECO:0000256" key="10">
    <source>
        <dbReference type="SAM" id="MobiDB-lite"/>
    </source>
</evidence>
<dbReference type="Pfam" id="PF00002">
    <property type="entry name" value="7tm_2"/>
    <property type="match status" value="1"/>
</dbReference>
<evidence type="ECO:0000256" key="3">
    <source>
        <dbReference type="ARBA" id="ARBA00022692"/>
    </source>
</evidence>
<evidence type="ECO:0000313" key="12">
    <source>
        <dbReference type="EMBL" id="KAG8239842.1"/>
    </source>
</evidence>
<dbReference type="Gene3D" id="1.20.1070.10">
    <property type="entry name" value="Rhodopsin 7-helix transmembrane proteins"/>
    <property type="match status" value="1"/>
</dbReference>
<sequence>MAAISHSSELCTETERNKIVNPVIKSDKSLWDPVDKFAYPLGTFWKEGNTFYGCPCMLDKPCMRKCCPRDEAMSYNFYGAYCVPHEATWPWFQPNVSADEEFTVNMEDIGYFGLVIGNYCHGYILEPMLYPDTDEFYINFTDGTLNMPLRSDFGMGTDRYCLDYVPEEHGYIPYVCLPAFYCEKLRNILYPIGMRSPTLAGNAKYAWKMYDVPHGELHLIFCVHDSRADQRIYVFNVDGLWSHLKLQLMILNSQKSEVNSLKRMRNNSKEQEQRKFIIYSTYAFGIPLAITAIMMIGNFYPNAPASIIRHDFRENCWFADDKARYAYYIGPIGAVVICNIILFVLTALNLWKINKETSMIHGKDSGTHRKTEAKSRYCLYIKLFLVMGLSWGMEVVSWLIRGPSCYWFATDMFNNLQGLFIFIIFICKKRVKRQLIERYTGSLSGYLSSFRRGESTVSSSLTNGNSSADNTKMKSKNSTASNTSAPAVV</sequence>
<evidence type="ECO:0000256" key="1">
    <source>
        <dbReference type="ARBA" id="ARBA00004141"/>
    </source>
</evidence>
<keyword evidence="7 11" id="KW-0472">Membrane</keyword>
<keyword evidence="5 11" id="KW-1133">Transmembrane helix</keyword>
<dbReference type="InterPro" id="IPR036272">
    <property type="entry name" value="Methuselah_N_sf"/>
</dbReference>
<feature type="transmembrane region" description="Helical" evidence="11">
    <location>
        <begin position="379"/>
        <end position="400"/>
    </location>
</feature>
<reference evidence="12" key="2">
    <citation type="submission" date="2017-10" db="EMBL/GenBank/DDBJ databases">
        <title>Ladona fulva Genome sequencing and assembly.</title>
        <authorList>
            <person name="Murali S."/>
            <person name="Richards S."/>
            <person name="Bandaranaike D."/>
            <person name="Bellair M."/>
            <person name="Blankenburg K."/>
            <person name="Chao H."/>
            <person name="Dinh H."/>
            <person name="Doddapaneni H."/>
            <person name="Dugan-Rocha S."/>
            <person name="Elkadiri S."/>
            <person name="Gnanaolivu R."/>
            <person name="Hernandez B."/>
            <person name="Skinner E."/>
            <person name="Javaid M."/>
            <person name="Lee S."/>
            <person name="Li M."/>
            <person name="Ming W."/>
            <person name="Munidasa M."/>
            <person name="Muniz J."/>
            <person name="Nguyen L."/>
            <person name="Hughes D."/>
            <person name="Osuji N."/>
            <person name="Pu L.-L."/>
            <person name="Puazo M."/>
            <person name="Qu C."/>
            <person name="Quiroz J."/>
            <person name="Raj R."/>
            <person name="Weissenberger G."/>
            <person name="Xin Y."/>
            <person name="Zou X."/>
            <person name="Han Y."/>
            <person name="Worley K."/>
            <person name="Muzny D."/>
            <person name="Gibbs R."/>
        </authorList>
    </citation>
    <scope>NUCLEOTIDE SEQUENCE</scope>
    <source>
        <strain evidence="12">Sampled in the wild</strain>
    </source>
</reference>
<evidence type="ECO:0000256" key="2">
    <source>
        <dbReference type="ARBA" id="ARBA00008979"/>
    </source>
</evidence>
<accession>A0A8K0PB61</accession>
<proteinExistence type="inferred from homology"/>
<keyword evidence="6" id="KW-0297">G-protein coupled receptor</keyword>
<keyword evidence="4" id="KW-0732">Signal</keyword>